<dbReference type="STRING" id="74873.A0A084VDW5"/>
<reference evidence="1 3" key="1">
    <citation type="journal article" date="2014" name="BMC Genomics">
        <title>Genome sequence of Anopheles sinensis provides insight into genetics basis of mosquito competence for malaria parasites.</title>
        <authorList>
            <person name="Zhou D."/>
            <person name="Zhang D."/>
            <person name="Ding G."/>
            <person name="Shi L."/>
            <person name="Hou Q."/>
            <person name="Ye Y."/>
            <person name="Xu Y."/>
            <person name="Zhou H."/>
            <person name="Xiong C."/>
            <person name="Li S."/>
            <person name="Yu J."/>
            <person name="Hong S."/>
            <person name="Yu X."/>
            <person name="Zou P."/>
            <person name="Chen C."/>
            <person name="Chang X."/>
            <person name="Wang W."/>
            <person name="Lv Y."/>
            <person name="Sun Y."/>
            <person name="Ma L."/>
            <person name="Shen B."/>
            <person name="Zhu C."/>
        </authorList>
    </citation>
    <scope>NUCLEOTIDE SEQUENCE [LARGE SCALE GENOMIC DNA]</scope>
</reference>
<dbReference type="Proteomes" id="UP000030765">
    <property type="component" value="Unassembled WGS sequence"/>
</dbReference>
<sequence>MRSRLPNLQCLPCATGSNYEPGGYALQVQQRSNMTQREGIHKFENERIKTLQEERLHIQKKTFTNG</sequence>
<name>A0A084VDW5_ANOSI</name>
<gene>
    <name evidence="1" type="ORF">ZHAS_00003219</name>
</gene>
<dbReference type="AlphaFoldDB" id="A0A084VDW5"/>
<protein>
    <submittedName>
        <fullName evidence="1 2">Uncharacterized protein</fullName>
    </submittedName>
</protein>
<dbReference type="EMBL" id="ATLV01011824">
    <property type="status" value="NOT_ANNOTATED_CDS"/>
    <property type="molecule type" value="Genomic_DNA"/>
</dbReference>
<evidence type="ECO:0000313" key="2">
    <source>
        <dbReference type="EnsemblMetazoa" id="ASIC003219-PA"/>
    </source>
</evidence>
<dbReference type="EnsemblMetazoa" id="ASIC003219-RA">
    <property type="protein sequence ID" value="ASIC003219-PA"/>
    <property type="gene ID" value="ASIC003219"/>
</dbReference>
<dbReference type="VEuPathDB" id="VectorBase:ASIC003219"/>
<organism evidence="1">
    <name type="scientific">Anopheles sinensis</name>
    <name type="common">Mosquito</name>
    <dbReference type="NCBI Taxonomy" id="74873"/>
    <lineage>
        <taxon>Eukaryota</taxon>
        <taxon>Metazoa</taxon>
        <taxon>Ecdysozoa</taxon>
        <taxon>Arthropoda</taxon>
        <taxon>Hexapoda</taxon>
        <taxon>Insecta</taxon>
        <taxon>Pterygota</taxon>
        <taxon>Neoptera</taxon>
        <taxon>Endopterygota</taxon>
        <taxon>Diptera</taxon>
        <taxon>Nematocera</taxon>
        <taxon>Culicoidea</taxon>
        <taxon>Culicidae</taxon>
        <taxon>Anophelinae</taxon>
        <taxon>Anopheles</taxon>
    </lineage>
</organism>
<evidence type="ECO:0000313" key="3">
    <source>
        <dbReference type="Proteomes" id="UP000030765"/>
    </source>
</evidence>
<proteinExistence type="predicted"/>
<dbReference type="OrthoDB" id="5865767at2759"/>
<dbReference type="VEuPathDB" id="VectorBase:ASIS023476"/>
<reference evidence="2" key="2">
    <citation type="submission" date="2020-05" db="UniProtKB">
        <authorList>
            <consortium name="EnsemblMetazoa"/>
        </authorList>
    </citation>
    <scope>IDENTIFICATION</scope>
</reference>
<keyword evidence="3" id="KW-1185">Reference proteome</keyword>
<dbReference type="EMBL" id="KE524724">
    <property type="protein sequence ID" value="KFB36159.1"/>
    <property type="molecule type" value="Genomic_DNA"/>
</dbReference>
<accession>A0A084VDW5</accession>
<evidence type="ECO:0000313" key="1">
    <source>
        <dbReference type="EMBL" id="KFB36159.1"/>
    </source>
</evidence>